<comment type="similarity">
    <text evidence="2">Belongs to the HFCD (homooligomeric flavin containing Cys decarboxylase) superfamily.</text>
</comment>
<feature type="compositionally biased region" description="Acidic residues" evidence="3">
    <location>
        <begin position="452"/>
        <end position="479"/>
    </location>
</feature>
<accession>A0A0P1KXY1</accession>
<evidence type="ECO:0000256" key="1">
    <source>
        <dbReference type="ARBA" id="ARBA00022993"/>
    </source>
</evidence>
<feature type="region of interest" description="Disordered" evidence="3">
    <location>
        <begin position="145"/>
        <end position="171"/>
    </location>
</feature>
<feature type="region of interest" description="Disordered" evidence="3">
    <location>
        <begin position="425"/>
        <end position="512"/>
    </location>
</feature>
<feature type="compositionally biased region" description="Polar residues" evidence="3">
    <location>
        <begin position="1"/>
        <end position="26"/>
    </location>
</feature>
<dbReference type="Gene3D" id="3.40.50.1950">
    <property type="entry name" value="Flavin prenyltransferase-like"/>
    <property type="match status" value="1"/>
</dbReference>
<protein>
    <submittedName>
        <fullName evidence="5">LAQU0S21e00782g1_1</fullName>
    </submittedName>
</protein>
<evidence type="ECO:0000313" key="5">
    <source>
        <dbReference type="EMBL" id="CUS24891.1"/>
    </source>
</evidence>
<feature type="region of interest" description="Disordered" evidence="3">
    <location>
        <begin position="185"/>
        <end position="216"/>
    </location>
</feature>
<dbReference type="PANTHER" id="PTHR14359:SF6">
    <property type="entry name" value="PHOSPHOPANTOTHENOYLCYSTEINE DECARBOXYLASE"/>
    <property type="match status" value="1"/>
</dbReference>
<proteinExistence type="inferred from homology"/>
<dbReference type="GO" id="GO:0010181">
    <property type="term" value="F:FMN binding"/>
    <property type="evidence" value="ECO:0007669"/>
    <property type="project" value="TreeGrafter"/>
</dbReference>
<feature type="region of interest" description="Disordered" evidence="3">
    <location>
        <begin position="1"/>
        <end position="103"/>
    </location>
</feature>
<dbReference type="Pfam" id="PF02441">
    <property type="entry name" value="Flavoprotein"/>
    <property type="match status" value="1"/>
</dbReference>
<dbReference type="EMBL" id="LN890557">
    <property type="protein sequence ID" value="CUS24891.1"/>
    <property type="molecule type" value="Genomic_DNA"/>
</dbReference>
<dbReference type="GO" id="GO:0004633">
    <property type="term" value="F:phosphopantothenoylcysteine decarboxylase activity"/>
    <property type="evidence" value="ECO:0007669"/>
    <property type="project" value="TreeGrafter"/>
</dbReference>
<evidence type="ECO:0000313" key="6">
    <source>
        <dbReference type="Proteomes" id="UP000236544"/>
    </source>
</evidence>
<dbReference type="GO" id="GO:0071513">
    <property type="term" value="C:phosphopantothenoylcysteine decarboxylase complex"/>
    <property type="evidence" value="ECO:0007669"/>
    <property type="project" value="TreeGrafter"/>
</dbReference>
<dbReference type="SUPFAM" id="SSF52507">
    <property type="entry name" value="Homo-oligomeric flavin-containing Cys decarboxylases, HFCD"/>
    <property type="match status" value="1"/>
</dbReference>
<dbReference type="InterPro" id="IPR036551">
    <property type="entry name" value="Flavin_trans-like"/>
</dbReference>
<dbReference type="PANTHER" id="PTHR14359">
    <property type="entry name" value="HOMO-OLIGOMERIC FLAVIN CONTAINING CYS DECARBOXYLASE FAMILY"/>
    <property type="match status" value="1"/>
</dbReference>
<keyword evidence="6" id="KW-1185">Reference proteome</keyword>
<evidence type="ECO:0000259" key="4">
    <source>
        <dbReference type="Pfam" id="PF02441"/>
    </source>
</evidence>
<evidence type="ECO:0000256" key="2">
    <source>
        <dbReference type="ARBA" id="ARBA00038350"/>
    </source>
</evidence>
<dbReference type="InterPro" id="IPR003382">
    <property type="entry name" value="Flavoprotein"/>
</dbReference>
<reference evidence="6" key="1">
    <citation type="submission" date="2015-10" db="EMBL/GenBank/DDBJ databases">
        <authorList>
            <person name="Devillers H."/>
        </authorList>
    </citation>
    <scope>NUCLEOTIDE SEQUENCE [LARGE SCALE GENOMIC DNA]</scope>
</reference>
<organism evidence="5 6">
    <name type="scientific">Lachancea quebecensis</name>
    <dbReference type="NCBI Taxonomy" id="1654605"/>
    <lineage>
        <taxon>Eukaryota</taxon>
        <taxon>Fungi</taxon>
        <taxon>Dikarya</taxon>
        <taxon>Ascomycota</taxon>
        <taxon>Saccharomycotina</taxon>
        <taxon>Saccharomycetes</taxon>
        <taxon>Saccharomycetales</taxon>
        <taxon>Saccharomycetaceae</taxon>
        <taxon>Lachancea</taxon>
    </lineage>
</organism>
<keyword evidence="1" id="KW-0173">Coenzyme A biosynthesis</keyword>
<dbReference type="AlphaFoldDB" id="A0A0P1KXY1"/>
<feature type="compositionally biased region" description="Polar residues" evidence="3">
    <location>
        <begin position="37"/>
        <end position="46"/>
    </location>
</feature>
<feature type="compositionally biased region" description="Acidic residues" evidence="3">
    <location>
        <begin position="431"/>
        <end position="445"/>
    </location>
</feature>
<dbReference type="Proteomes" id="UP000236544">
    <property type="component" value="Unassembled WGS sequence"/>
</dbReference>
<dbReference type="OrthoDB" id="1532798at2759"/>
<sequence length="512" mass="54407">MVGSTNDASGSTPVSILAKNGNSTREITAYKGGSGGAQNNLENTPSYRPLEENTYANPQKLKVVTSGKEKDSSGSVAPGQRAEGSVGAEPARSASGTGLKSPMSALGTAVSFTVSNIADKISHRGSISARPSSVALAAQANNGVGAGGAQGEEQPPANIGTPFGSSAASSRQNSVHMPGEFIFFEPTNRPQSASPSANASATRKLPHHSNKAVIDSQPGPQVPFTEFFQKQDDKKIHILIGATGSVATIKVPAIIDKLFKTYGPDKVSIQLVVTKPAEHFLRGLKISTDVKIWRDEDEWCGFKRMGDPVLHTELRRWADVCLLAPLSANTLAKIAYGICDNLLTSLLRCWTSSTPVLVAPAMNTFMYTHPVTKKHLAMLQEDWPFITVLKPVEKVLVCGDIGMGGMRDWHDIVDILTKKISEIRGGVGGSDAEDEDGDDDDDEVDANAADVTDSEDSGLDDDEDDDDDDDEDNGDDEEKNADGGGYKYHRDLQDAGPLAPLRSVRSAQGSQS</sequence>
<gene>
    <name evidence="5" type="ORF">LAQU0_S21e00782g</name>
</gene>
<evidence type="ECO:0000256" key="3">
    <source>
        <dbReference type="SAM" id="MobiDB-lite"/>
    </source>
</evidence>
<dbReference type="GO" id="GO:0015937">
    <property type="term" value="P:coenzyme A biosynthetic process"/>
    <property type="evidence" value="ECO:0007669"/>
    <property type="project" value="UniProtKB-KW"/>
</dbReference>
<feature type="compositionally biased region" description="Low complexity" evidence="3">
    <location>
        <begin position="192"/>
        <end position="201"/>
    </location>
</feature>
<name>A0A0P1KXY1_9SACH</name>
<feature type="domain" description="Flavoprotein" evidence="4">
    <location>
        <begin position="237"/>
        <end position="415"/>
    </location>
</feature>